<dbReference type="InterPro" id="IPR006121">
    <property type="entry name" value="HMA_dom"/>
</dbReference>
<evidence type="ECO:0000313" key="9">
    <source>
        <dbReference type="Proteomes" id="UP000834106"/>
    </source>
</evidence>
<dbReference type="EMBL" id="OU503047">
    <property type="protein sequence ID" value="CAI9773525.1"/>
    <property type="molecule type" value="Genomic_DNA"/>
</dbReference>
<dbReference type="Gene3D" id="3.30.70.100">
    <property type="match status" value="1"/>
</dbReference>
<keyword evidence="4" id="KW-0636">Prenylation</keyword>
<dbReference type="Pfam" id="PF00403">
    <property type="entry name" value="HMA"/>
    <property type="match status" value="1"/>
</dbReference>
<dbReference type="PANTHER" id="PTHR45868:SF80">
    <property type="entry name" value="F15K9.8-RELATED"/>
    <property type="match status" value="1"/>
</dbReference>
<comment type="subcellular location">
    <subcellularLocation>
        <location evidence="1">Membrane</location>
        <topology evidence="1">Peripheral membrane protein</topology>
    </subcellularLocation>
</comment>
<name>A0AAD1ZQ42_9LAMI</name>
<comment type="similarity">
    <text evidence="5">Belongs to the HIPP family.</text>
</comment>
<sequence>MRITEVEEIVMENIDKNIVLKVNLNCCEECPRKLEKALSKLTGVSSLAIDTEENFVSISGTVDSDTLRKLIYVEIGKKAKVVSCDTKSTNNVEEKKPNTKSTGDKDSKNNSNCHHKGKMHKGCCCCCCQDGNCHKKIENNQHKCEAYEGPPEVKDYVCRDYFCKIHPRNRKIIDRVPANESSASMFGYFPNSTQGYYGEPHSWYPLRSSYYPRWYPEQPPTRYGYYQPPRRPQPPYGFY</sequence>
<organism evidence="8 9">
    <name type="scientific">Fraxinus pennsylvanica</name>
    <dbReference type="NCBI Taxonomy" id="56036"/>
    <lineage>
        <taxon>Eukaryota</taxon>
        <taxon>Viridiplantae</taxon>
        <taxon>Streptophyta</taxon>
        <taxon>Embryophyta</taxon>
        <taxon>Tracheophyta</taxon>
        <taxon>Spermatophyta</taxon>
        <taxon>Magnoliopsida</taxon>
        <taxon>eudicotyledons</taxon>
        <taxon>Gunneridae</taxon>
        <taxon>Pentapetalae</taxon>
        <taxon>asterids</taxon>
        <taxon>lamiids</taxon>
        <taxon>Lamiales</taxon>
        <taxon>Oleaceae</taxon>
        <taxon>Oleeae</taxon>
        <taxon>Fraxinus</taxon>
    </lineage>
</organism>
<dbReference type="PROSITE" id="PS50846">
    <property type="entry name" value="HMA_2"/>
    <property type="match status" value="1"/>
</dbReference>
<protein>
    <recommendedName>
        <fullName evidence="7">HMA domain-containing protein</fullName>
    </recommendedName>
</protein>
<evidence type="ECO:0000256" key="1">
    <source>
        <dbReference type="ARBA" id="ARBA00004170"/>
    </source>
</evidence>
<keyword evidence="3" id="KW-0479">Metal-binding</keyword>
<keyword evidence="9" id="KW-1185">Reference proteome</keyword>
<proteinExistence type="inferred from homology"/>
<dbReference type="GO" id="GO:0016020">
    <property type="term" value="C:membrane"/>
    <property type="evidence" value="ECO:0007669"/>
    <property type="project" value="UniProtKB-SubCell"/>
</dbReference>
<dbReference type="PANTHER" id="PTHR45868">
    <property type="entry name" value="HEAVY METAL-ASSOCIATED ISOPRENYLATED PLANT PROTEIN 33-RELATED"/>
    <property type="match status" value="1"/>
</dbReference>
<evidence type="ECO:0000313" key="8">
    <source>
        <dbReference type="EMBL" id="CAI9773525.1"/>
    </source>
</evidence>
<dbReference type="GO" id="GO:0009626">
    <property type="term" value="P:plant-type hypersensitive response"/>
    <property type="evidence" value="ECO:0007669"/>
    <property type="project" value="UniProtKB-KW"/>
</dbReference>
<evidence type="ECO:0000256" key="3">
    <source>
        <dbReference type="ARBA" id="ARBA00022723"/>
    </source>
</evidence>
<evidence type="ECO:0000256" key="2">
    <source>
        <dbReference type="ARBA" id="ARBA00022481"/>
    </source>
</evidence>
<gene>
    <name evidence="8" type="ORF">FPE_LOCUS20955</name>
</gene>
<dbReference type="SUPFAM" id="SSF55008">
    <property type="entry name" value="HMA, heavy metal-associated domain"/>
    <property type="match status" value="1"/>
</dbReference>
<accession>A0AAD1ZQ42</accession>
<evidence type="ECO:0000256" key="6">
    <source>
        <dbReference type="SAM" id="MobiDB-lite"/>
    </source>
</evidence>
<evidence type="ECO:0000256" key="4">
    <source>
        <dbReference type="ARBA" id="ARBA00023289"/>
    </source>
</evidence>
<dbReference type="Proteomes" id="UP000834106">
    <property type="component" value="Chromosome 12"/>
</dbReference>
<dbReference type="InterPro" id="IPR036163">
    <property type="entry name" value="HMA_dom_sf"/>
</dbReference>
<feature type="compositionally biased region" description="Basic and acidic residues" evidence="6">
    <location>
        <begin position="92"/>
        <end position="108"/>
    </location>
</feature>
<dbReference type="AlphaFoldDB" id="A0AAD1ZQ42"/>
<keyword evidence="2" id="KW-0488">Methylation</keyword>
<dbReference type="CDD" id="cd00371">
    <property type="entry name" value="HMA"/>
    <property type="match status" value="1"/>
</dbReference>
<dbReference type="GO" id="GO:0046872">
    <property type="term" value="F:metal ion binding"/>
    <property type="evidence" value="ECO:0007669"/>
    <property type="project" value="UniProtKB-KW"/>
</dbReference>
<feature type="region of interest" description="Disordered" evidence="6">
    <location>
        <begin position="90"/>
        <end position="110"/>
    </location>
</feature>
<evidence type="ECO:0000256" key="5">
    <source>
        <dbReference type="ARBA" id="ARBA00024045"/>
    </source>
</evidence>
<keyword evidence="4" id="KW-0449">Lipoprotein</keyword>
<evidence type="ECO:0000259" key="7">
    <source>
        <dbReference type="PROSITE" id="PS50846"/>
    </source>
</evidence>
<feature type="domain" description="HMA" evidence="7">
    <location>
        <begin position="15"/>
        <end position="83"/>
    </location>
</feature>
<reference evidence="8" key="1">
    <citation type="submission" date="2023-05" db="EMBL/GenBank/DDBJ databases">
        <authorList>
            <person name="Huff M."/>
        </authorList>
    </citation>
    <scope>NUCLEOTIDE SEQUENCE</scope>
</reference>